<evidence type="ECO:0000256" key="9">
    <source>
        <dbReference type="ARBA" id="ARBA00023136"/>
    </source>
</evidence>
<dbReference type="GO" id="GO:0045202">
    <property type="term" value="C:synapse"/>
    <property type="evidence" value="ECO:0007669"/>
    <property type="project" value="GOC"/>
</dbReference>
<keyword evidence="5" id="KW-0479">Metal-binding</keyword>
<dbReference type="Gene3D" id="3.30.60.90">
    <property type="match status" value="1"/>
</dbReference>
<evidence type="ECO:0000256" key="4">
    <source>
        <dbReference type="ARBA" id="ARBA00022490"/>
    </source>
</evidence>
<evidence type="ECO:0000256" key="5">
    <source>
        <dbReference type="ARBA" id="ARBA00022723"/>
    </source>
</evidence>
<keyword evidence="3" id="KW-1003">Cell membrane</keyword>
<dbReference type="GO" id="GO:0003779">
    <property type="term" value="F:actin binding"/>
    <property type="evidence" value="ECO:0007669"/>
    <property type="project" value="UniProtKB-KW"/>
</dbReference>
<proteinExistence type="predicted"/>
<dbReference type="GO" id="GO:0008270">
    <property type="term" value="F:zinc ion binding"/>
    <property type="evidence" value="ECO:0007669"/>
    <property type="project" value="UniProtKB-KW"/>
</dbReference>
<evidence type="ECO:0000256" key="10">
    <source>
        <dbReference type="ARBA" id="ARBA00023203"/>
    </source>
</evidence>
<keyword evidence="4" id="KW-0963">Cytoplasm</keyword>
<dbReference type="GO" id="GO:0005856">
    <property type="term" value="C:cytoskeleton"/>
    <property type="evidence" value="ECO:0007669"/>
    <property type="project" value="UniProtKB-SubCell"/>
</dbReference>
<evidence type="ECO:0000256" key="13">
    <source>
        <dbReference type="SAM" id="MobiDB-lite"/>
    </source>
</evidence>
<dbReference type="InterPro" id="IPR015154">
    <property type="entry name" value="EF-hand_dom_typ2"/>
</dbReference>
<gene>
    <name evidence="16" type="ORF">NQ315_006900</name>
</gene>
<dbReference type="AlphaFoldDB" id="A0AAV8WC12"/>
<evidence type="ECO:0000313" key="17">
    <source>
        <dbReference type="Proteomes" id="UP001159042"/>
    </source>
</evidence>
<dbReference type="EMBL" id="JANEYG010000003">
    <property type="protein sequence ID" value="KAJ8924118.1"/>
    <property type="molecule type" value="Genomic_DNA"/>
</dbReference>
<dbReference type="GO" id="GO:0016010">
    <property type="term" value="C:dystrophin-associated glycoprotein complex"/>
    <property type="evidence" value="ECO:0007669"/>
    <property type="project" value="UniProtKB-ARBA"/>
</dbReference>
<dbReference type="Gene3D" id="6.10.140.70">
    <property type="match status" value="1"/>
</dbReference>
<evidence type="ECO:0000259" key="14">
    <source>
        <dbReference type="PROSITE" id="PS50020"/>
    </source>
</evidence>
<feature type="domain" description="WW" evidence="14">
    <location>
        <begin position="1"/>
        <end position="32"/>
    </location>
</feature>
<feature type="region of interest" description="Disordered" evidence="13">
    <location>
        <begin position="590"/>
        <end position="609"/>
    </location>
</feature>
<dbReference type="PROSITE" id="PS50020">
    <property type="entry name" value="WW_DOMAIN_2"/>
    <property type="match status" value="1"/>
</dbReference>
<dbReference type="SUPFAM" id="SSF57850">
    <property type="entry name" value="RING/U-box"/>
    <property type="match status" value="1"/>
</dbReference>
<dbReference type="Pfam" id="PF09068">
    <property type="entry name" value="EF-hand_2"/>
    <property type="match status" value="1"/>
</dbReference>
<evidence type="ECO:0008006" key="18">
    <source>
        <dbReference type="Google" id="ProtNLM"/>
    </source>
</evidence>
<keyword evidence="10" id="KW-0009">Actin-binding</keyword>
<dbReference type="InterPro" id="IPR001202">
    <property type="entry name" value="WW_dom"/>
</dbReference>
<accession>A0AAV8WC12</accession>
<dbReference type="GO" id="GO:0005737">
    <property type="term" value="C:cytoplasm"/>
    <property type="evidence" value="ECO:0007669"/>
    <property type="project" value="UniProtKB-ARBA"/>
</dbReference>
<evidence type="ECO:0000256" key="12">
    <source>
        <dbReference type="PROSITE-ProRule" id="PRU00228"/>
    </source>
</evidence>
<dbReference type="InterPro" id="IPR011992">
    <property type="entry name" value="EF-hand-dom_pair"/>
</dbReference>
<keyword evidence="7" id="KW-0862">Zinc</keyword>
<keyword evidence="11" id="KW-0206">Cytoskeleton</keyword>
<dbReference type="Gene3D" id="1.10.238.10">
    <property type="entry name" value="EF-hand"/>
    <property type="match status" value="2"/>
</dbReference>
<evidence type="ECO:0000256" key="8">
    <source>
        <dbReference type="ARBA" id="ARBA00022837"/>
    </source>
</evidence>
<evidence type="ECO:0000259" key="15">
    <source>
        <dbReference type="PROSITE" id="PS50135"/>
    </source>
</evidence>
<dbReference type="GO" id="GO:0046716">
    <property type="term" value="P:muscle cell cellular homeostasis"/>
    <property type="evidence" value="ECO:0007669"/>
    <property type="project" value="UniProtKB-ARBA"/>
</dbReference>
<evidence type="ECO:0000256" key="2">
    <source>
        <dbReference type="ARBA" id="ARBA00004278"/>
    </source>
</evidence>
<sequence length="609" mass="69609">MSGHWRKIENEEGFPYYLNEVTNVKQWDHPKYLDILQRIDECNYVKYSVYRLALKFRALQNALYMEEVPLSIVAGVFEKHRLGINESSLCLESCDLEAVLSDIYYASNKQNHTNIDIDFATELMLNFLYNIYDKDRKGKIQVASTKILLSLLSNCTCIELYKFIFQLCSDHNNCVTRLRLQSLLLKVVEIVNFFHEDASFGIHLVNISIENCFSTSPGLVGINESMFLTWLQKGTKIFSWVPLLHRIKISEPVLHAVACTTCKTNPLMGLRYKCTKCSRYTQCQRCFFTGRTSHAHKLTHSMREYCTPANNSHAFVKKICGMLHCSQKINNSTLMETKPLRTDKYCLSKSYSNEILSDVEPLSPPQTQLQVIIRQLEMQNRELQRILLLGSHNEKDIRRYLEEHRIHVAAQIQKLKVLKGYLKVPPSLSPNEKVSQETRAVESTPMVLTTGRPYRSVGLELFSPIQTIPENEPTLDQIDSQQPHMSQDVTQNSSVAYGIDDISTWVGGKPTTAVDLSTQNLVVPRKSPVRELHNDLDDALAKLHQILANNFSLDESLGHIDNTNLKYAVSEVEGMLTSFIDNVETSRGSSVRSRNLRLDRETETAEQCD</sequence>
<keyword evidence="6 12" id="KW-0863">Zinc-finger</keyword>
<dbReference type="InterPro" id="IPR036020">
    <property type="entry name" value="WW_dom_sf"/>
</dbReference>
<dbReference type="SUPFAM" id="SSF51045">
    <property type="entry name" value="WW domain"/>
    <property type="match status" value="1"/>
</dbReference>
<keyword evidence="17" id="KW-1185">Reference proteome</keyword>
<dbReference type="SUPFAM" id="SSF47473">
    <property type="entry name" value="EF-hand"/>
    <property type="match status" value="2"/>
</dbReference>
<dbReference type="Pfam" id="PF00569">
    <property type="entry name" value="ZZ"/>
    <property type="match status" value="1"/>
</dbReference>
<dbReference type="InterPro" id="IPR000433">
    <property type="entry name" value="Znf_ZZ"/>
</dbReference>
<dbReference type="GO" id="GO:0042383">
    <property type="term" value="C:sarcolemma"/>
    <property type="evidence" value="ECO:0007669"/>
    <property type="project" value="UniProtKB-SubCell"/>
</dbReference>
<evidence type="ECO:0000313" key="16">
    <source>
        <dbReference type="EMBL" id="KAJ8924118.1"/>
    </source>
</evidence>
<evidence type="ECO:0000256" key="1">
    <source>
        <dbReference type="ARBA" id="ARBA00004245"/>
    </source>
</evidence>
<evidence type="ECO:0000256" key="7">
    <source>
        <dbReference type="ARBA" id="ARBA00022833"/>
    </source>
</evidence>
<dbReference type="Pfam" id="PF09069">
    <property type="entry name" value="EF-hand_3"/>
    <property type="match status" value="1"/>
</dbReference>
<protein>
    <recommendedName>
        <fullName evidence="18">Dystrophin</fullName>
    </recommendedName>
</protein>
<evidence type="ECO:0000256" key="3">
    <source>
        <dbReference type="ARBA" id="ARBA00022475"/>
    </source>
</evidence>
<dbReference type="InterPro" id="IPR015153">
    <property type="entry name" value="EF-hand_dom_typ1"/>
</dbReference>
<comment type="caution">
    <text evidence="16">The sequence shown here is derived from an EMBL/GenBank/DDBJ whole genome shotgun (WGS) entry which is preliminary data.</text>
</comment>
<organism evidence="16 17">
    <name type="scientific">Exocentrus adspersus</name>
    <dbReference type="NCBI Taxonomy" id="1586481"/>
    <lineage>
        <taxon>Eukaryota</taxon>
        <taxon>Metazoa</taxon>
        <taxon>Ecdysozoa</taxon>
        <taxon>Arthropoda</taxon>
        <taxon>Hexapoda</taxon>
        <taxon>Insecta</taxon>
        <taxon>Pterygota</taxon>
        <taxon>Neoptera</taxon>
        <taxon>Endopterygota</taxon>
        <taxon>Coleoptera</taxon>
        <taxon>Polyphaga</taxon>
        <taxon>Cucujiformia</taxon>
        <taxon>Chrysomeloidea</taxon>
        <taxon>Cerambycidae</taxon>
        <taxon>Lamiinae</taxon>
        <taxon>Acanthocinini</taxon>
        <taxon>Exocentrus</taxon>
    </lineage>
</organism>
<evidence type="ECO:0000256" key="6">
    <source>
        <dbReference type="ARBA" id="ARBA00022771"/>
    </source>
</evidence>
<comment type="subcellular location">
    <subcellularLocation>
        <location evidence="2">Cell membrane</location>
        <location evidence="2">Sarcolemma</location>
        <topology evidence="2">Peripheral membrane protein</topology>
        <orientation evidence="2">Cytoplasmic side</orientation>
    </subcellularLocation>
    <subcellularLocation>
        <location evidence="1">Cytoplasm</location>
        <location evidence="1">Cytoskeleton</location>
    </subcellularLocation>
</comment>
<reference evidence="16 17" key="1">
    <citation type="journal article" date="2023" name="Insect Mol. Biol.">
        <title>Genome sequencing provides insights into the evolution of gene families encoding plant cell wall-degrading enzymes in longhorned beetles.</title>
        <authorList>
            <person name="Shin N.R."/>
            <person name="Okamura Y."/>
            <person name="Kirsch R."/>
            <person name="Pauchet Y."/>
        </authorList>
    </citation>
    <scope>NUCLEOTIDE SEQUENCE [LARGE SCALE GENOMIC DNA]</scope>
    <source>
        <strain evidence="16">EAD_L_NR</strain>
    </source>
</reference>
<evidence type="ECO:0000256" key="11">
    <source>
        <dbReference type="ARBA" id="ARBA00023212"/>
    </source>
</evidence>
<dbReference type="PANTHER" id="PTHR12268:SF14">
    <property type="entry name" value="DYSTROPHIN-1"/>
    <property type="match status" value="1"/>
</dbReference>
<dbReference type="Proteomes" id="UP001159042">
    <property type="component" value="Unassembled WGS sequence"/>
</dbReference>
<feature type="domain" description="ZZ-type" evidence="15">
    <location>
        <begin position="254"/>
        <end position="310"/>
    </location>
</feature>
<dbReference type="InterPro" id="IPR050774">
    <property type="entry name" value="KCMF1/Dystrophin"/>
</dbReference>
<name>A0AAV8WC12_9CUCU</name>
<dbReference type="GO" id="GO:0099536">
    <property type="term" value="P:synaptic signaling"/>
    <property type="evidence" value="ECO:0007669"/>
    <property type="project" value="TreeGrafter"/>
</dbReference>
<dbReference type="GO" id="GO:0050804">
    <property type="term" value="P:modulation of chemical synaptic transmission"/>
    <property type="evidence" value="ECO:0007669"/>
    <property type="project" value="UniProtKB-ARBA"/>
</dbReference>
<dbReference type="CDD" id="cd00201">
    <property type="entry name" value="WW"/>
    <property type="match status" value="1"/>
</dbReference>
<dbReference type="SMART" id="SM00291">
    <property type="entry name" value="ZnF_ZZ"/>
    <property type="match status" value="1"/>
</dbReference>
<dbReference type="PROSITE" id="PS50135">
    <property type="entry name" value="ZF_ZZ_2"/>
    <property type="match status" value="1"/>
</dbReference>
<keyword evidence="9" id="KW-0472">Membrane</keyword>
<keyword evidence="8" id="KW-0106">Calcium</keyword>
<dbReference type="PANTHER" id="PTHR12268">
    <property type="entry name" value="E3 UBIQUITIN-PROTEIN LIGASE KCMF1"/>
    <property type="match status" value="1"/>
</dbReference>
<dbReference type="InterPro" id="IPR043145">
    <property type="entry name" value="Znf_ZZ_sf"/>
</dbReference>